<dbReference type="Proteomes" id="UP001146120">
    <property type="component" value="Unassembled WGS sequence"/>
</dbReference>
<sequence>MGAQLSTTAATDDAPARARSKRVKTPTIAIEGTVPYYERHMVIVESQVTADHWPKKLELSNHVVAAYSKAIGALEEAQGKELHVRVTAAHAYPTTITCGASSDDETIEPPLPDTHDVLIFPDNVRLHDVATEQIGELAAKVAATNALTSVKDALTDLNVQHSSLKDEMHLLVCAHTKRDFRCGCSGPKMLEWLHDLGKEQQLPLKLWASSHYGGHRYAGNCVVYPSGDWFGLINSPEQAAAMARAVLDEQPLRLAQHWRGRVLTTKEEQISMLKDAEETR</sequence>
<name>A0AAV2YHH1_9STRA</name>
<evidence type="ECO:0000256" key="1">
    <source>
        <dbReference type="SAM" id="MobiDB-lite"/>
    </source>
</evidence>
<accession>A0AAV2YHH1</accession>
<dbReference type="InterPro" id="IPR009737">
    <property type="entry name" value="Aim32/Apd1-like"/>
</dbReference>
<dbReference type="CDD" id="cd03062">
    <property type="entry name" value="TRX_Fd_Sucrase"/>
    <property type="match status" value="1"/>
</dbReference>
<evidence type="ECO:0000313" key="3">
    <source>
        <dbReference type="Proteomes" id="UP001146120"/>
    </source>
</evidence>
<dbReference type="PANTHER" id="PTHR31902:SF14">
    <property type="entry name" value="ACTIN PATCHES DISTAL PROTEIN 1"/>
    <property type="match status" value="1"/>
</dbReference>
<comment type="caution">
    <text evidence="2">The sequence shown here is derived from an EMBL/GenBank/DDBJ whole genome shotgun (WGS) entry which is preliminary data.</text>
</comment>
<keyword evidence="3" id="KW-1185">Reference proteome</keyword>
<dbReference type="PANTHER" id="PTHR31902">
    <property type="entry name" value="ACTIN PATCHES DISTAL PROTEIN 1"/>
    <property type="match status" value="1"/>
</dbReference>
<gene>
    <name evidence="2" type="ORF">N0F65_007379</name>
</gene>
<organism evidence="2 3">
    <name type="scientific">Lagenidium giganteum</name>
    <dbReference type="NCBI Taxonomy" id="4803"/>
    <lineage>
        <taxon>Eukaryota</taxon>
        <taxon>Sar</taxon>
        <taxon>Stramenopiles</taxon>
        <taxon>Oomycota</taxon>
        <taxon>Peronosporomycetes</taxon>
        <taxon>Pythiales</taxon>
        <taxon>Pythiaceae</taxon>
    </lineage>
</organism>
<dbReference type="Gene3D" id="3.40.30.10">
    <property type="entry name" value="Glutaredoxin"/>
    <property type="match status" value="1"/>
</dbReference>
<evidence type="ECO:0008006" key="4">
    <source>
        <dbReference type="Google" id="ProtNLM"/>
    </source>
</evidence>
<proteinExistence type="predicted"/>
<dbReference type="EMBL" id="DAKRPA010000351">
    <property type="protein sequence ID" value="DAZ93036.1"/>
    <property type="molecule type" value="Genomic_DNA"/>
</dbReference>
<reference evidence="2" key="2">
    <citation type="journal article" date="2023" name="Microbiol Resour">
        <title>Decontamination and Annotation of the Draft Genome Sequence of the Oomycete Lagenidium giganteum ARSEF 373.</title>
        <authorList>
            <person name="Morgan W.R."/>
            <person name="Tartar A."/>
        </authorList>
    </citation>
    <scope>NUCLEOTIDE SEQUENCE</scope>
    <source>
        <strain evidence="2">ARSEF 373</strain>
    </source>
</reference>
<dbReference type="AlphaFoldDB" id="A0AAV2YHH1"/>
<dbReference type="SUPFAM" id="SSF52833">
    <property type="entry name" value="Thioredoxin-like"/>
    <property type="match status" value="1"/>
</dbReference>
<dbReference type="Pfam" id="PF06999">
    <property type="entry name" value="Suc_Fer-like"/>
    <property type="match status" value="1"/>
</dbReference>
<evidence type="ECO:0000313" key="2">
    <source>
        <dbReference type="EMBL" id="DAZ93036.1"/>
    </source>
</evidence>
<dbReference type="InterPro" id="IPR036249">
    <property type="entry name" value="Thioredoxin-like_sf"/>
</dbReference>
<protein>
    <recommendedName>
        <fullName evidence="4">Sucrase</fullName>
    </recommendedName>
</protein>
<reference evidence="2" key="1">
    <citation type="submission" date="2022-11" db="EMBL/GenBank/DDBJ databases">
        <authorList>
            <person name="Morgan W.R."/>
            <person name="Tartar A."/>
        </authorList>
    </citation>
    <scope>NUCLEOTIDE SEQUENCE</scope>
    <source>
        <strain evidence="2">ARSEF 373</strain>
    </source>
</reference>
<feature type="region of interest" description="Disordered" evidence="1">
    <location>
        <begin position="1"/>
        <end position="23"/>
    </location>
</feature>